<comment type="caution">
    <text evidence="1">The sequence shown here is derived from an EMBL/GenBank/DDBJ whole genome shotgun (WGS) entry which is preliminary data.</text>
</comment>
<dbReference type="InterPro" id="IPR036388">
    <property type="entry name" value="WH-like_DNA-bd_sf"/>
</dbReference>
<dbReference type="EMBL" id="LAZR01004689">
    <property type="protein sequence ID" value="KKN06460.1"/>
    <property type="molecule type" value="Genomic_DNA"/>
</dbReference>
<proteinExistence type="predicted"/>
<dbReference type="Gene3D" id="1.10.10.10">
    <property type="entry name" value="Winged helix-like DNA-binding domain superfamily/Winged helix DNA-binding domain"/>
    <property type="match status" value="1"/>
</dbReference>
<reference evidence="1" key="1">
    <citation type="journal article" date="2015" name="Nature">
        <title>Complex archaea that bridge the gap between prokaryotes and eukaryotes.</title>
        <authorList>
            <person name="Spang A."/>
            <person name="Saw J.H."/>
            <person name="Jorgensen S.L."/>
            <person name="Zaremba-Niedzwiedzka K."/>
            <person name="Martijn J."/>
            <person name="Lind A.E."/>
            <person name="van Eijk R."/>
            <person name="Schleper C."/>
            <person name="Guy L."/>
            <person name="Ettema T.J."/>
        </authorList>
    </citation>
    <scope>NUCLEOTIDE SEQUENCE</scope>
</reference>
<accession>A0A0F9MGG2</accession>
<evidence type="ECO:0000313" key="1">
    <source>
        <dbReference type="EMBL" id="KKN06460.1"/>
    </source>
</evidence>
<dbReference type="SUPFAM" id="SSF46785">
    <property type="entry name" value="Winged helix' DNA-binding domain"/>
    <property type="match status" value="1"/>
</dbReference>
<sequence>MEGLFGVVPEPVLCHPQLNGTDVRVYAVIAMRAGARGWCWPSLRDLAAQAHVSSRSVRRATNKLEAARFISREYHDGRLIYLVTHKVFNMVFNGGDNPAPPG</sequence>
<dbReference type="AlphaFoldDB" id="A0A0F9MGG2"/>
<evidence type="ECO:0008006" key="2">
    <source>
        <dbReference type="Google" id="ProtNLM"/>
    </source>
</evidence>
<dbReference type="Pfam" id="PF13730">
    <property type="entry name" value="HTH_36"/>
    <property type="match status" value="1"/>
</dbReference>
<protein>
    <recommendedName>
        <fullName evidence="2">Helix-turn-helix domain-containing protein</fullName>
    </recommendedName>
</protein>
<feature type="non-terminal residue" evidence="1">
    <location>
        <position position="102"/>
    </location>
</feature>
<gene>
    <name evidence="1" type="ORF">LCGC14_1077160</name>
</gene>
<organism evidence="1">
    <name type="scientific">marine sediment metagenome</name>
    <dbReference type="NCBI Taxonomy" id="412755"/>
    <lineage>
        <taxon>unclassified sequences</taxon>
        <taxon>metagenomes</taxon>
        <taxon>ecological metagenomes</taxon>
    </lineage>
</organism>
<name>A0A0F9MGG2_9ZZZZ</name>
<dbReference type="InterPro" id="IPR036390">
    <property type="entry name" value="WH_DNA-bd_sf"/>
</dbReference>